<dbReference type="SUPFAM" id="SSF109854">
    <property type="entry name" value="DinB/YfiT-like putative metalloenzymes"/>
    <property type="match status" value="1"/>
</dbReference>
<evidence type="ECO:0000313" key="2">
    <source>
        <dbReference type="EMBL" id="NYJ08002.1"/>
    </source>
</evidence>
<dbReference type="GO" id="GO:0046872">
    <property type="term" value="F:metal ion binding"/>
    <property type="evidence" value="ECO:0007669"/>
    <property type="project" value="InterPro"/>
</dbReference>
<proteinExistence type="predicted"/>
<organism evidence="2 3">
    <name type="scientific">Petropleomorpha daqingensis</name>
    <dbReference type="NCBI Taxonomy" id="2026353"/>
    <lineage>
        <taxon>Bacteria</taxon>
        <taxon>Bacillati</taxon>
        <taxon>Actinomycetota</taxon>
        <taxon>Actinomycetes</taxon>
        <taxon>Geodermatophilales</taxon>
        <taxon>Geodermatophilaceae</taxon>
        <taxon>Petropleomorpha</taxon>
    </lineage>
</organism>
<sequence>MTTTTVQPDIAQAHRRALDATGSLVAQIRPDQWGLPTPDDDWDVRALVGHVVEGNLWVAELAAGRTIDEVGDRFAGDVLGADPRAAYDASATAAASAFEAPGALDAPCAVSYGPVPGRVYAGHRLVDVLVHGWDLAVALGLDPVLAPDLVEISLGLVEPDVAVLKSTGAYGGDVPVPEGASPQTRLLALLGRQT</sequence>
<dbReference type="InterPro" id="IPR024344">
    <property type="entry name" value="MDMPI_metal-binding"/>
</dbReference>
<dbReference type="InterPro" id="IPR017517">
    <property type="entry name" value="Maleyloyr_isom"/>
</dbReference>
<reference evidence="2 3" key="1">
    <citation type="submission" date="2020-07" db="EMBL/GenBank/DDBJ databases">
        <title>Sequencing the genomes of 1000 actinobacteria strains.</title>
        <authorList>
            <person name="Klenk H.-P."/>
        </authorList>
    </citation>
    <scope>NUCLEOTIDE SEQUENCE [LARGE SCALE GENOMIC DNA]</scope>
    <source>
        <strain evidence="2 3">DSM 104001</strain>
    </source>
</reference>
<comment type="caution">
    <text evidence="2">The sequence shown here is derived from an EMBL/GenBank/DDBJ whole genome shotgun (WGS) entry which is preliminary data.</text>
</comment>
<dbReference type="Pfam" id="PF11716">
    <property type="entry name" value="MDMPI_N"/>
    <property type="match status" value="1"/>
</dbReference>
<accession>A0A853CNC0</accession>
<evidence type="ECO:0000259" key="1">
    <source>
        <dbReference type="Pfam" id="PF11716"/>
    </source>
</evidence>
<feature type="domain" description="Mycothiol-dependent maleylpyruvate isomerase metal-binding" evidence="1">
    <location>
        <begin position="15"/>
        <end position="136"/>
    </location>
</feature>
<dbReference type="InterPro" id="IPR017520">
    <property type="entry name" value="CHP03086"/>
</dbReference>
<gene>
    <name evidence="2" type="ORF">GGQ55_004280</name>
</gene>
<dbReference type="NCBIfam" id="TIGR03083">
    <property type="entry name" value="maleylpyruvate isomerase family mycothiol-dependent enzyme"/>
    <property type="match status" value="1"/>
</dbReference>
<dbReference type="NCBIfam" id="TIGR03086">
    <property type="entry name" value="TIGR03086 family metal-binding protein"/>
    <property type="match status" value="1"/>
</dbReference>
<evidence type="ECO:0000313" key="3">
    <source>
        <dbReference type="Proteomes" id="UP000541969"/>
    </source>
</evidence>
<dbReference type="EMBL" id="JACBZT010000001">
    <property type="protein sequence ID" value="NYJ08002.1"/>
    <property type="molecule type" value="Genomic_DNA"/>
</dbReference>
<name>A0A853CNC0_9ACTN</name>
<dbReference type="AlphaFoldDB" id="A0A853CNC0"/>
<dbReference type="RefSeq" id="WP_179720258.1">
    <property type="nucleotide sequence ID" value="NZ_JACBZT010000001.1"/>
</dbReference>
<dbReference type="InterPro" id="IPR034660">
    <property type="entry name" value="DinB/YfiT-like"/>
</dbReference>
<protein>
    <submittedName>
        <fullName evidence="2">Uncharacterized protein (TIGR03086 family)</fullName>
    </submittedName>
</protein>
<keyword evidence="3" id="KW-1185">Reference proteome</keyword>
<dbReference type="Gene3D" id="1.20.120.450">
    <property type="entry name" value="dinb family like domain"/>
    <property type="match status" value="1"/>
</dbReference>
<dbReference type="Proteomes" id="UP000541969">
    <property type="component" value="Unassembled WGS sequence"/>
</dbReference>